<name>A0ABM6E381_9BURK</name>
<dbReference type="PANTHER" id="PTHR33375:SF1">
    <property type="entry name" value="CHROMOSOME-PARTITIONING PROTEIN PARB-RELATED"/>
    <property type="match status" value="1"/>
</dbReference>
<feature type="region of interest" description="Disordered" evidence="3">
    <location>
        <begin position="18"/>
        <end position="41"/>
    </location>
</feature>
<dbReference type="Proteomes" id="UP000095607">
    <property type="component" value="Chromosome"/>
</dbReference>
<accession>A0ABM6E381</accession>
<evidence type="ECO:0000256" key="3">
    <source>
        <dbReference type="SAM" id="MobiDB-lite"/>
    </source>
</evidence>
<evidence type="ECO:0000256" key="2">
    <source>
        <dbReference type="ARBA" id="ARBA00022829"/>
    </source>
</evidence>
<dbReference type="InterPro" id="IPR003115">
    <property type="entry name" value="ParB_N"/>
</dbReference>
<keyword evidence="6" id="KW-1185">Reference proteome</keyword>
<dbReference type="InterPro" id="IPR050336">
    <property type="entry name" value="Chromosome_partition/occlusion"/>
</dbReference>
<dbReference type="PANTHER" id="PTHR33375">
    <property type="entry name" value="CHROMOSOME-PARTITIONING PROTEIN PARB-RELATED"/>
    <property type="match status" value="1"/>
</dbReference>
<sequence length="721" mass="78179">MAPKNKDPLIDREVVISAEATGKGGKPHPQAGQRGKVIGKTPGGRQYQIAVGDSLVNLPMDAFDVAQAAREGGAGDGVILHPTLPLTQIAPSRTNRMVIEDDALHDMAATMKLYGVLQPLLLRRLPAERLQDTFEDEATRRATHEIIAGERRYRAAQIAGLRAVPYIERDADNMHALLMQLIENLHRSDLTPLQEALGVQRLTLDHGLSIDGAAEALHKSRTHVFESLRLLTLCPEATAALAARTLTRSVALLVAQRPTEAIQTEYTKRVLTGGPDGGPMSYRSALDLARRSYMLKLDQAPFALDDATLCPDAGACSVCPKHTGASPELWDKNDADVCTDTACFAEKKDAHFERMKAQAQQRGQQIITGRQARDIMPSENGAPRGYLLLDKPSQGSSAPVRQVLGQDVPAANVVLIEAPSGNLVEAVPTHTASAAVKVKGERQAAAKAQAEKPAEPTREALQREYEIRWRERAAEATIDGLLRLPPADLDHMPSRAALLILKLLAEGVPTQHLHRMFQLDGKDSRADLDLQDAMEDLAEQYLPAQIQYMLMMACAHDLHHTVNPLFEEMADLSGVDLDSIQGEVQDKMKAEAATRAGKAASTDKATPKLKKGKATAAEATRAIADAMAAAEVTSPNAIVPLQQVRIRVDLRGPGKKLMPTKGRLAVAIQPMGDRAWMVELPIDSSVSLDDDEAMASAKCWELSADYTELEILNTETQEATP</sequence>
<dbReference type="SUPFAM" id="SSF110849">
    <property type="entry name" value="ParB/Sulfiredoxin"/>
    <property type="match status" value="1"/>
</dbReference>
<dbReference type="EMBL" id="CP017420">
    <property type="protein sequence ID" value="AOV01877.1"/>
    <property type="molecule type" value="Genomic_DNA"/>
</dbReference>
<reference evidence="5 6" key="1">
    <citation type="submission" date="2016-09" db="EMBL/GenBank/DDBJ databases">
        <title>Complete genome sequence of Deltia acidovorans CM13 isolated from murine proximal colonic tissue.</title>
        <authorList>
            <person name="Saffarian A."/>
        </authorList>
    </citation>
    <scope>NUCLEOTIDE SEQUENCE [LARGE SCALE GENOMIC DNA]</scope>
    <source>
        <strain evidence="5 6">CM13</strain>
    </source>
</reference>
<dbReference type="Gene3D" id="1.10.10.2830">
    <property type="match status" value="1"/>
</dbReference>
<proteinExistence type="inferred from homology"/>
<dbReference type="NCBIfam" id="TIGR00180">
    <property type="entry name" value="parB_part"/>
    <property type="match status" value="1"/>
</dbReference>
<dbReference type="SUPFAM" id="SSF109709">
    <property type="entry name" value="KorB DNA-binding domain-like"/>
    <property type="match status" value="1"/>
</dbReference>
<evidence type="ECO:0000259" key="4">
    <source>
        <dbReference type="SMART" id="SM00470"/>
    </source>
</evidence>
<dbReference type="Pfam" id="PF02195">
    <property type="entry name" value="ParB_N"/>
    <property type="match status" value="1"/>
</dbReference>
<dbReference type="RefSeq" id="WP_052734087.1">
    <property type="nucleotide sequence ID" value="NZ_CBCSDN010000019.1"/>
</dbReference>
<organism evidence="5 6">
    <name type="scientific">Delftia tsuruhatensis</name>
    <dbReference type="NCBI Taxonomy" id="180282"/>
    <lineage>
        <taxon>Bacteria</taxon>
        <taxon>Pseudomonadati</taxon>
        <taxon>Pseudomonadota</taxon>
        <taxon>Betaproteobacteria</taxon>
        <taxon>Burkholderiales</taxon>
        <taxon>Comamonadaceae</taxon>
        <taxon>Delftia</taxon>
    </lineage>
</organism>
<comment type="similarity">
    <text evidence="1">Belongs to the ParB family.</text>
</comment>
<dbReference type="Pfam" id="PF17762">
    <property type="entry name" value="HTH_ParB"/>
    <property type="match status" value="1"/>
</dbReference>
<keyword evidence="2" id="KW-0159">Chromosome partition</keyword>
<dbReference type="InterPro" id="IPR041468">
    <property type="entry name" value="HTH_ParB/Spo0J"/>
</dbReference>
<evidence type="ECO:0000313" key="5">
    <source>
        <dbReference type="EMBL" id="AOV01877.1"/>
    </source>
</evidence>
<dbReference type="InterPro" id="IPR036086">
    <property type="entry name" value="ParB/Sulfiredoxin_sf"/>
</dbReference>
<feature type="domain" description="ParB-like N-terminal" evidence="4">
    <location>
        <begin position="82"/>
        <end position="185"/>
    </location>
</feature>
<gene>
    <name evidence="5" type="ORF">BI380_11160</name>
</gene>
<feature type="region of interest" description="Disordered" evidence="3">
    <location>
        <begin position="589"/>
        <end position="610"/>
    </location>
</feature>
<dbReference type="Gene3D" id="3.90.1530.30">
    <property type="match status" value="1"/>
</dbReference>
<evidence type="ECO:0000256" key="1">
    <source>
        <dbReference type="ARBA" id="ARBA00006295"/>
    </source>
</evidence>
<dbReference type="InterPro" id="IPR004437">
    <property type="entry name" value="ParB/RepB/Spo0J"/>
</dbReference>
<evidence type="ECO:0000313" key="6">
    <source>
        <dbReference type="Proteomes" id="UP000095607"/>
    </source>
</evidence>
<dbReference type="SMART" id="SM00470">
    <property type="entry name" value="ParB"/>
    <property type="match status" value="1"/>
</dbReference>
<protein>
    <recommendedName>
        <fullName evidence="4">ParB-like N-terminal domain-containing protein</fullName>
    </recommendedName>
</protein>